<sequence length="319" mass="37846">QYDTSLENILKPSSETKNKYPQYRRPPRMIYDLPDEKISFSFPAQESDGDNRGLWLMILPPIVMLLVMGIVALIQPRGIFIIVSLAMFMMTLITSTVQYFRDKNQRKKREEKRERVYTLYLENKKKELHELAERQKFVLDFHFPTFERMKYLTKEISGRIWEKSIESADFLQIRLGTGNVASSYQINLNGGDLANRDTDHLLEQTQKMEEVYRELKNAPITVNLAEGPMGVVGKLSVVKNEIHQLVGQLAFFHSYHDLRFVFIFDEAEYQEWEWMKWLPHFQMPHIYAKGFIYNEQTRDQLLSSIYEILRERDLDENKK</sequence>
<evidence type="ECO:0000313" key="2">
    <source>
        <dbReference type="EMBL" id="MDE1455353.1"/>
    </source>
</evidence>
<dbReference type="InterPro" id="IPR050206">
    <property type="entry name" value="FtsK/SpoIIIE/SftA"/>
</dbReference>
<comment type="caution">
    <text evidence="2">The sequence shown here is derived from an EMBL/GenBank/DDBJ whole genome shotgun (WGS) entry which is preliminary data.</text>
</comment>
<dbReference type="PANTHER" id="PTHR22683">
    <property type="entry name" value="SPORULATION PROTEIN RELATED"/>
    <property type="match status" value="1"/>
</dbReference>
<accession>A0AAW6KGU0</accession>
<dbReference type="PANTHER" id="PTHR22683:SF1">
    <property type="entry name" value="TYPE VII SECRETION SYSTEM PROTEIN ESSC"/>
    <property type="match status" value="1"/>
</dbReference>
<dbReference type="Proteomes" id="UP001216709">
    <property type="component" value="Unassembled WGS sequence"/>
</dbReference>
<organism evidence="2 3">
    <name type="scientific">Bacillus paralicheniformis</name>
    <dbReference type="NCBI Taxonomy" id="1648923"/>
    <lineage>
        <taxon>Bacteria</taxon>
        <taxon>Bacillati</taxon>
        <taxon>Bacillota</taxon>
        <taxon>Bacilli</taxon>
        <taxon>Bacillales</taxon>
        <taxon>Bacillaceae</taxon>
        <taxon>Bacillus</taxon>
    </lineage>
</organism>
<evidence type="ECO:0000313" key="3">
    <source>
        <dbReference type="Proteomes" id="UP001216709"/>
    </source>
</evidence>
<dbReference type="AlphaFoldDB" id="A0AAW6KGU0"/>
<reference evidence="2" key="1">
    <citation type="submission" date="2022-12" db="EMBL/GenBank/DDBJ databases">
        <title>Draft Genome Sequences of Bacillus licheniformis and Bacillus paralicheniformis strains isolated from Irish skim milk powders.</title>
        <authorList>
            <person name="Lourenco A."/>
            <person name="Li F."/>
            <person name="Geraldine D."/>
            <person name="Tobin J.T."/>
            <person name="Butler F."/>
            <person name="Jordan K."/>
            <person name="Obrien T."/>
        </authorList>
    </citation>
    <scope>NUCLEOTIDE SEQUENCE</scope>
    <source>
        <strain evidence="2">3370</strain>
    </source>
</reference>
<evidence type="ECO:0000256" key="1">
    <source>
        <dbReference type="SAM" id="Phobius"/>
    </source>
</evidence>
<feature type="non-terminal residue" evidence="2">
    <location>
        <position position="1"/>
    </location>
</feature>
<feature type="non-terminal residue" evidence="2">
    <location>
        <position position="319"/>
    </location>
</feature>
<proteinExistence type="predicted"/>
<feature type="transmembrane region" description="Helical" evidence="1">
    <location>
        <begin position="80"/>
        <end position="100"/>
    </location>
</feature>
<feature type="transmembrane region" description="Helical" evidence="1">
    <location>
        <begin position="54"/>
        <end position="74"/>
    </location>
</feature>
<name>A0AAW6KGU0_9BACI</name>
<gene>
    <name evidence="2" type="ORF">PVN32_24965</name>
</gene>
<keyword evidence="1" id="KW-1133">Transmembrane helix</keyword>
<keyword evidence="1" id="KW-0472">Membrane</keyword>
<dbReference type="EMBL" id="JARAFO010000421">
    <property type="protein sequence ID" value="MDE1455353.1"/>
    <property type="molecule type" value="Genomic_DNA"/>
</dbReference>
<protein>
    <submittedName>
        <fullName evidence="2">Type VII secretion protein EssC</fullName>
    </submittedName>
</protein>
<keyword evidence="1" id="KW-0812">Transmembrane</keyword>